<name>A0A5B6WHR8_9ROSI</name>
<dbReference type="AlphaFoldDB" id="A0A5B6WHR8"/>
<organism evidence="2 3">
    <name type="scientific">Gossypium australe</name>
    <dbReference type="NCBI Taxonomy" id="47621"/>
    <lineage>
        <taxon>Eukaryota</taxon>
        <taxon>Viridiplantae</taxon>
        <taxon>Streptophyta</taxon>
        <taxon>Embryophyta</taxon>
        <taxon>Tracheophyta</taxon>
        <taxon>Spermatophyta</taxon>
        <taxon>Magnoliopsida</taxon>
        <taxon>eudicotyledons</taxon>
        <taxon>Gunneridae</taxon>
        <taxon>Pentapetalae</taxon>
        <taxon>rosids</taxon>
        <taxon>malvids</taxon>
        <taxon>Malvales</taxon>
        <taxon>Malvaceae</taxon>
        <taxon>Malvoideae</taxon>
        <taxon>Gossypium</taxon>
    </lineage>
</organism>
<sequence>MVQHQSSYTGQVEENQKVDLKSQHICDLGPTVVTQLAEVAKVHKPQEEGMLRNVEDNLQPEILDGNLHPIRKNSWRRVNQMRDIGIIDADRLVRKRKLVHFDSGNHEREESLKDNGKREKHIDQSSVIMEDLKLVEGNQEDDVSPTQYRSAAASWQADRTQ</sequence>
<feature type="compositionally biased region" description="Basic and acidic residues" evidence="1">
    <location>
        <begin position="104"/>
        <end position="123"/>
    </location>
</feature>
<proteinExistence type="predicted"/>
<protein>
    <submittedName>
        <fullName evidence="2">Uncharacterized protein</fullName>
    </submittedName>
</protein>
<accession>A0A5B6WHR8</accession>
<feature type="region of interest" description="Disordered" evidence="1">
    <location>
        <begin position="104"/>
        <end position="161"/>
    </location>
</feature>
<comment type="caution">
    <text evidence="2">The sequence shown here is derived from an EMBL/GenBank/DDBJ whole genome shotgun (WGS) entry which is preliminary data.</text>
</comment>
<keyword evidence="3" id="KW-1185">Reference proteome</keyword>
<evidence type="ECO:0000313" key="3">
    <source>
        <dbReference type="Proteomes" id="UP000325315"/>
    </source>
</evidence>
<reference evidence="3" key="1">
    <citation type="journal article" date="2019" name="Plant Biotechnol. J.">
        <title>Genome sequencing of the Australian wild diploid species Gossypium australe highlights disease resistance and delayed gland morphogenesis.</title>
        <authorList>
            <person name="Cai Y."/>
            <person name="Cai X."/>
            <person name="Wang Q."/>
            <person name="Wang P."/>
            <person name="Zhang Y."/>
            <person name="Cai C."/>
            <person name="Xu Y."/>
            <person name="Wang K."/>
            <person name="Zhou Z."/>
            <person name="Wang C."/>
            <person name="Geng S."/>
            <person name="Li B."/>
            <person name="Dong Q."/>
            <person name="Hou Y."/>
            <person name="Wang H."/>
            <person name="Ai P."/>
            <person name="Liu Z."/>
            <person name="Yi F."/>
            <person name="Sun M."/>
            <person name="An G."/>
            <person name="Cheng J."/>
            <person name="Zhang Y."/>
            <person name="Shi Q."/>
            <person name="Xie Y."/>
            <person name="Shi X."/>
            <person name="Chang Y."/>
            <person name="Huang F."/>
            <person name="Chen Y."/>
            <person name="Hong S."/>
            <person name="Mi L."/>
            <person name="Sun Q."/>
            <person name="Zhang L."/>
            <person name="Zhou B."/>
            <person name="Peng R."/>
            <person name="Zhang X."/>
            <person name="Liu F."/>
        </authorList>
    </citation>
    <scope>NUCLEOTIDE SEQUENCE [LARGE SCALE GENOMIC DNA]</scope>
    <source>
        <strain evidence="3">cv. PA1801</strain>
    </source>
</reference>
<dbReference type="Proteomes" id="UP000325315">
    <property type="component" value="Unassembled WGS sequence"/>
</dbReference>
<dbReference type="EMBL" id="SMMG02000003">
    <property type="protein sequence ID" value="KAA3481220.1"/>
    <property type="molecule type" value="Genomic_DNA"/>
</dbReference>
<evidence type="ECO:0000313" key="2">
    <source>
        <dbReference type="EMBL" id="KAA3481220.1"/>
    </source>
</evidence>
<evidence type="ECO:0000256" key="1">
    <source>
        <dbReference type="SAM" id="MobiDB-lite"/>
    </source>
</evidence>
<gene>
    <name evidence="2" type="ORF">EPI10_021598</name>
</gene>